<evidence type="ECO:0000313" key="1">
    <source>
        <dbReference type="EMBL" id="RNF31574.1"/>
    </source>
</evidence>
<reference evidence="1" key="1">
    <citation type="submission" date="2014-10" db="EMBL/GenBank/DDBJ databases">
        <title>Massilia sp. genome.</title>
        <authorList>
            <person name="Xu B."/>
            <person name="Dai L."/>
            <person name="Huang Z."/>
        </authorList>
    </citation>
    <scope>NUCLEOTIDE SEQUENCE [LARGE SCALE GENOMIC DNA]</scope>
    <source>
        <strain evidence="1">CFS-1</strain>
    </source>
</reference>
<name>A0A422QNG0_9BURK</name>
<keyword evidence="2" id="KW-1185">Reference proteome</keyword>
<comment type="caution">
    <text evidence="1">The sequence shown here is derived from an EMBL/GenBank/DDBJ whole genome shotgun (WGS) entry which is preliminary data.</text>
</comment>
<proteinExistence type="predicted"/>
<dbReference type="RefSeq" id="WP_123068738.1">
    <property type="nucleotide sequence ID" value="NZ_JSAB01000055.1"/>
</dbReference>
<dbReference type="OrthoDB" id="8703681at2"/>
<evidence type="ECO:0008006" key="3">
    <source>
        <dbReference type="Google" id="ProtNLM"/>
    </source>
</evidence>
<dbReference type="PROSITE" id="PS51257">
    <property type="entry name" value="PROKAR_LIPOPROTEIN"/>
    <property type="match status" value="1"/>
</dbReference>
<accession>A0A422QNG0</accession>
<dbReference type="AlphaFoldDB" id="A0A422QNG0"/>
<protein>
    <recommendedName>
        <fullName evidence="3">Lipoprotein</fullName>
    </recommendedName>
</protein>
<sequence length="138" mass="14206">MKKLILILLFGATAACTTQSHDPVQPPVKDGAPSVVALQPGATVSEIKRLIGTPACSDNAQCRSLPVGALACGGPQEYLPYSSAKSDEKALLALAERSKTERQAEIQRTGEMSICIHRPDPGAVCVAGACQLGGPPAA</sequence>
<gene>
    <name evidence="1" type="ORF">NM04_06560</name>
</gene>
<evidence type="ECO:0000313" key="2">
    <source>
        <dbReference type="Proteomes" id="UP000283254"/>
    </source>
</evidence>
<dbReference type="EMBL" id="JSAB01000055">
    <property type="protein sequence ID" value="RNF31574.1"/>
    <property type="molecule type" value="Genomic_DNA"/>
</dbReference>
<organism evidence="1 2">
    <name type="scientific">Massilia aurea</name>
    <dbReference type="NCBI Taxonomy" id="373040"/>
    <lineage>
        <taxon>Bacteria</taxon>
        <taxon>Pseudomonadati</taxon>
        <taxon>Pseudomonadota</taxon>
        <taxon>Betaproteobacteria</taxon>
        <taxon>Burkholderiales</taxon>
        <taxon>Oxalobacteraceae</taxon>
        <taxon>Telluria group</taxon>
        <taxon>Massilia</taxon>
    </lineage>
</organism>
<dbReference type="Proteomes" id="UP000283254">
    <property type="component" value="Unassembled WGS sequence"/>
</dbReference>